<protein>
    <recommendedName>
        <fullName evidence="1">Serine aminopeptidase S33 domain-containing protein</fullName>
    </recommendedName>
</protein>
<feature type="domain" description="Serine aminopeptidase S33" evidence="1">
    <location>
        <begin position="154"/>
        <end position="220"/>
    </location>
</feature>
<dbReference type="InterPro" id="IPR022742">
    <property type="entry name" value="Hydrolase_4"/>
</dbReference>
<keyword evidence="3" id="KW-1185">Reference proteome</keyword>
<evidence type="ECO:0000313" key="3">
    <source>
        <dbReference type="Proteomes" id="UP000320359"/>
    </source>
</evidence>
<dbReference type="Gene3D" id="3.40.50.1820">
    <property type="entry name" value="alpha/beta hydrolase"/>
    <property type="match status" value="1"/>
</dbReference>
<evidence type="ECO:0000259" key="1">
    <source>
        <dbReference type="Pfam" id="PF12146"/>
    </source>
</evidence>
<dbReference type="EMBL" id="VJWL01000002">
    <property type="protein sequence ID" value="TRW48759.1"/>
    <property type="molecule type" value="Genomic_DNA"/>
</dbReference>
<dbReference type="AlphaFoldDB" id="A0A552X1J9"/>
<accession>A0A552X1J9</accession>
<dbReference type="SUPFAM" id="SSF53474">
    <property type="entry name" value="alpha/beta-Hydrolases"/>
    <property type="match status" value="1"/>
</dbReference>
<sequence>MTIGIGEARMMRLSSVVLVMVGLLTGCASVIERKMTTDVYNVRGMQEITERFAENQGRYCNQDGCAHFLDLTGELPLENFSWRLNLSFREGDRDIDISEEGRFEFPPETDADKPLVIIFPGYGTSSMSGAAPLGMHFRALGYPVLVNAGPTEHPPFEFGLHGLSALVEYIAREFPERPVITAGVSMGALAVTEFNRIQSESGHDVRGTILVAPMLDFESAAKAMFSEIRDDRWIMRGVPQRSFDTALQRVLDRSPVERHELRLENRIRYLPENSLILLSNSDSIVPYQEVLNLFEPLSDLEFSEYEGAQQQMLEAQYLTPQNIKLQLYYRYPHVLMAMSTEEQRIRISQWLGEPIDHEGIRRTPESSEDIGEGVH</sequence>
<proteinExistence type="predicted"/>
<organism evidence="2 3">
    <name type="scientific">Aliidiomarina halalkaliphila</name>
    <dbReference type="NCBI Taxonomy" id="2593535"/>
    <lineage>
        <taxon>Bacteria</taxon>
        <taxon>Pseudomonadati</taxon>
        <taxon>Pseudomonadota</taxon>
        <taxon>Gammaproteobacteria</taxon>
        <taxon>Alteromonadales</taxon>
        <taxon>Idiomarinaceae</taxon>
        <taxon>Aliidiomarina</taxon>
    </lineage>
</organism>
<comment type="caution">
    <text evidence="2">The sequence shown here is derived from an EMBL/GenBank/DDBJ whole genome shotgun (WGS) entry which is preliminary data.</text>
</comment>
<gene>
    <name evidence="2" type="ORF">FM042_07180</name>
</gene>
<dbReference type="Proteomes" id="UP000320359">
    <property type="component" value="Unassembled WGS sequence"/>
</dbReference>
<reference evidence="2 3" key="1">
    <citation type="submission" date="2019-07" db="EMBL/GenBank/DDBJ databases">
        <authorList>
            <person name="Yang M."/>
            <person name="Zhao D."/>
            <person name="Xiang H."/>
        </authorList>
    </citation>
    <scope>NUCLEOTIDE SEQUENCE [LARGE SCALE GENOMIC DNA]</scope>
    <source>
        <strain evidence="2 3">IM1326</strain>
    </source>
</reference>
<evidence type="ECO:0000313" key="2">
    <source>
        <dbReference type="EMBL" id="TRW48759.1"/>
    </source>
</evidence>
<dbReference type="InterPro" id="IPR029058">
    <property type="entry name" value="AB_hydrolase_fold"/>
</dbReference>
<dbReference type="OrthoDB" id="6400147at2"/>
<name>A0A552X1J9_9GAMM</name>
<dbReference type="Pfam" id="PF12146">
    <property type="entry name" value="Hydrolase_4"/>
    <property type="match status" value="1"/>
</dbReference>